<dbReference type="InterPro" id="IPR021671">
    <property type="entry name" value="PD(D/E)XK_Endonuc"/>
</dbReference>
<accession>A0A5B0VFU9</accession>
<dbReference type="InterPro" id="IPR011335">
    <property type="entry name" value="Restrct_endonuc-II-like"/>
</dbReference>
<evidence type="ECO:0000313" key="3">
    <source>
        <dbReference type="Proteomes" id="UP000323161"/>
    </source>
</evidence>
<organism evidence="2 3">
    <name type="scientific">Marinobacter salinexigens</name>
    <dbReference type="NCBI Taxonomy" id="2919747"/>
    <lineage>
        <taxon>Bacteria</taxon>
        <taxon>Pseudomonadati</taxon>
        <taxon>Pseudomonadota</taxon>
        <taxon>Gammaproteobacteria</taxon>
        <taxon>Pseudomonadales</taxon>
        <taxon>Marinobacteraceae</taxon>
        <taxon>Marinobacter</taxon>
    </lineage>
</organism>
<dbReference type="EMBL" id="VTUU01000005">
    <property type="protein sequence ID" value="KAA1173238.1"/>
    <property type="molecule type" value="Genomic_DNA"/>
</dbReference>
<dbReference type="Gene3D" id="3.40.1350.10">
    <property type="match status" value="1"/>
</dbReference>
<dbReference type="InterPro" id="IPR011856">
    <property type="entry name" value="tRNA_endonuc-like_dom_sf"/>
</dbReference>
<dbReference type="AlphaFoldDB" id="A0A5B0VFU9"/>
<dbReference type="SUPFAM" id="SSF52980">
    <property type="entry name" value="Restriction endonuclease-like"/>
    <property type="match status" value="1"/>
</dbReference>
<comment type="caution">
    <text evidence="2">The sequence shown here is derived from an EMBL/GenBank/DDBJ whole genome shotgun (WGS) entry which is preliminary data.</text>
</comment>
<proteinExistence type="predicted"/>
<name>A0A5B0VFU9_9GAMM</name>
<evidence type="ECO:0000259" key="1">
    <source>
        <dbReference type="Pfam" id="PF11645"/>
    </source>
</evidence>
<dbReference type="Proteomes" id="UP000323161">
    <property type="component" value="Unassembled WGS sequence"/>
</dbReference>
<dbReference type="RefSeq" id="WP_149600536.1">
    <property type="nucleotide sequence ID" value="NZ_VTUU01000005.1"/>
</dbReference>
<evidence type="ECO:0000313" key="2">
    <source>
        <dbReference type="EMBL" id="KAA1173238.1"/>
    </source>
</evidence>
<keyword evidence="3" id="KW-1185">Reference proteome</keyword>
<sequence length="131" mass="15447">MPIKNAQRTAPAYRHYKQISYENLAASWFTADGWEVFMPVTDHDRKTDLVVADDNHYYRIQVKSLESGDDNVFVENKWRDANIDYVIYFSRTSNWGYITPAFSEARRRLNSAGHVRFHQHQKPFARAFDKA</sequence>
<gene>
    <name evidence="2" type="ORF">FWJ25_12165</name>
</gene>
<dbReference type="Pfam" id="PF11645">
    <property type="entry name" value="PDDEXK_5"/>
    <property type="match status" value="1"/>
</dbReference>
<protein>
    <recommendedName>
        <fullName evidence="1">PD(D/E)XK endonuclease domain-containing protein</fullName>
    </recommendedName>
</protein>
<dbReference type="GO" id="GO:0003676">
    <property type="term" value="F:nucleic acid binding"/>
    <property type="evidence" value="ECO:0007669"/>
    <property type="project" value="InterPro"/>
</dbReference>
<reference evidence="2 3" key="1">
    <citation type="submission" date="2019-08" db="EMBL/GenBank/DDBJ databases">
        <title>Marinobacter ZYF650 sp. nov., a marine bacterium isolated from seawater of the Mariana trench.</title>
        <authorList>
            <person name="Ahmad W."/>
        </authorList>
    </citation>
    <scope>NUCLEOTIDE SEQUENCE [LARGE SCALE GENOMIC DNA]</scope>
    <source>
        <strain evidence="2 3">ZYF650</strain>
    </source>
</reference>
<feature type="domain" description="PD(D/E)XK endonuclease" evidence="1">
    <location>
        <begin position="25"/>
        <end position="77"/>
    </location>
</feature>